<gene>
    <name evidence="3" type="ORF">SAMN04488559_102203</name>
</gene>
<dbReference type="Proteomes" id="UP000198948">
    <property type="component" value="Unassembled WGS sequence"/>
</dbReference>
<dbReference type="EMBL" id="FOHA01000002">
    <property type="protein sequence ID" value="SER62346.1"/>
    <property type="molecule type" value="Genomic_DNA"/>
</dbReference>
<dbReference type="Gene3D" id="3.40.50.2000">
    <property type="entry name" value="Glycogen Phosphorylase B"/>
    <property type="match status" value="1"/>
</dbReference>
<evidence type="ECO:0000259" key="2">
    <source>
        <dbReference type="Pfam" id="PF00534"/>
    </source>
</evidence>
<organism evidence="3 4">
    <name type="scientific">Isobaculum melis</name>
    <dbReference type="NCBI Taxonomy" id="142588"/>
    <lineage>
        <taxon>Bacteria</taxon>
        <taxon>Bacillati</taxon>
        <taxon>Bacillota</taxon>
        <taxon>Bacilli</taxon>
        <taxon>Lactobacillales</taxon>
        <taxon>Carnobacteriaceae</taxon>
        <taxon>Isobaculum</taxon>
    </lineage>
</organism>
<keyword evidence="1 3" id="KW-0808">Transferase</keyword>
<dbReference type="GO" id="GO:0009103">
    <property type="term" value="P:lipopolysaccharide biosynthetic process"/>
    <property type="evidence" value="ECO:0007669"/>
    <property type="project" value="TreeGrafter"/>
</dbReference>
<protein>
    <submittedName>
        <fullName evidence="3">Glycosyltransferase involved in cell wall bisynthesis</fullName>
    </submittedName>
</protein>
<dbReference type="SUPFAM" id="SSF53756">
    <property type="entry name" value="UDP-Glycosyltransferase/glycogen phosphorylase"/>
    <property type="match status" value="1"/>
</dbReference>
<name>A0A1H9QPB6_9LACT</name>
<dbReference type="STRING" id="142588.SAMN04488559_102203"/>
<evidence type="ECO:0000313" key="4">
    <source>
        <dbReference type="Proteomes" id="UP000198948"/>
    </source>
</evidence>
<dbReference type="Pfam" id="PF00534">
    <property type="entry name" value="Glycos_transf_1"/>
    <property type="match status" value="1"/>
</dbReference>
<sequence>MVKIIVNDIAASKDSGGAFSILQEFYEAVRLYGADHEWVFMLADSYFEETENIKIESFPEIKSSWMKRFFFDFFYGHKVVEAYQGDLYFSLQNMGLRKLNMKQIVYLQQLLPFQQEKNFSFFKKDERKLAIYQKVIGRLTRYSLKYVSEIFVQTNYFKGLLGKKVNPKMKIHVVPPNIKMELGVTKNDGKQNNQFFFPAAQYIYKNHETLFEASRSIVEQGEENFTVVTTLEVSQQLDQNKIPQLKYLGLISREQVFEYYQHSILVFPSYIETFGLPLAEAKLFESIVLAADTPFAREVLKDYENAYFFDTFNHQQLADLMIKCINGEIVKKEVGTTVEVSEEDSWQEVIATLTHES</sequence>
<dbReference type="AlphaFoldDB" id="A0A1H9QPB6"/>
<proteinExistence type="predicted"/>
<dbReference type="PANTHER" id="PTHR46401:SF2">
    <property type="entry name" value="GLYCOSYLTRANSFERASE WBBK-RELATED"/>
    <property type="match status" value="1"/>
</dbReference>
<dbReference type="InterPro" id="IPR001296">
    <property type="entry name" value="Glyco_trans_1"/>
</dbReference>
<dbReference type="GO" id="GO:0016757">
    <property type="term" value="F:glycosyltransferase activity"/>
    <property type="evidence" value="ECO:0007669"/>
    <property type="project" value="InterPro"/>
</dbReference>
<dbReference type="RefSeq" id="WP_092650096.1">
    <property type="nucleotide sequence ID" value="NZ_FOHA01000002.1"/>
</dbReference>
<feature type="domain" description="Glycosyl transferase family 1" evidence="2">
    <location>
        <begin position="190"/>
        <end position="331"/>
    </location>
</feature>
<evidence type="ECO:0000256" key="1">
    <source>
        <dbReference type="ARBA" id="ARBA00022679"/>
    </source>
</evidence>
<dbReference type="PANTHER" id="PTHR46401">
    <property type="entry name" value="GLYCOSYLTRANSFERASE WBBK-RELATED"/>
    <property type="match status" value="1"/>
</dbReference>
<evidence type="ECO:0000313" key="3">
    <source>
        <dbReference type="EMBL" id="SER62346.1"/>
    </source>
</evidence>
<dbReference type="OrthoDB" id="9775208at2"/>
<keyword evidence="4" id="KW-1185">Reference proteome</keyword>
<reference evidence="3 4" key="1">
    <citation type="submission" date="2016-10" db="EMBL/GenBank/DDBJ databases">
        <authorList>
            <person name="de Groot N.N."/>
        </authorList>
    </citation>
    <scope>NUCLEOTIDE SEQUENCE [LARGE SCALE GENOMIC DNA]</scope>
    <source>
        <strain evidence="3 4">DSM 13760</strain>
    </source>
</reference>
<accession>A0A1H9QPB6</accession>